<evidence type="ECO:0000313" key="2">
    <source>
        <dbReference type="Proteomes" id="UP000809337"/>
    </source>
</evidence>
<dbReference type="EMBL" id="JAFBWN010000015">
    <property type="protein sequence ID" value="MBM2356400.1"/>
    <property type="molecule type" value="Genomic_DNA"/>
</dbReference>
<comment type="caution">
    <text evidence="1">The sequence shown here is derived from an EMBL/GenBank/DDBJ whole genome shotgun (WGS) entry which is preliminary data.</text>
</comment>
<evidence type="ECO:0000313" key="1">
    <source>
        <dbReference type="EMBL" id="MBM2356400.1"/>
    </source>
</evidence>
<reference evidence="1" key="1">
    <citation type="submission" date="2021-01" db="EMBL/GenBank/DDBJ databases">
        <title>Diatom-associated Roseobacters Show Island Model of Population Structure.</title>
        <authorList>
            <person name="Qu L."/>
            <person name="Feng X."/>
            <person name="Chen Y."/>
            <person name="Li L."/>
            <person name="Wang X."/>
            <person name="Hu Z."/>
            <person name="Wang H."/>
            <person name="Luo H."/>
        </authorList>
    </citation>
    <scope>NUCLEOTIDE SEQUENCE</scope>
    <source>
        <strain evidence="1">SM26-45</strain>
    </source>
</reference>
<name>A0A9Q2RWT9_9RHOB</name>
<protein>
    <submittedName>
        <fullName evidence="1">Uncharacterized protein</fullName>
    </submittedName>
</protein>
<sequence length="162" mass="17616">MILNGIPASETLATFTAAQQISFLEISPVRDQSSDQDDGTDLCVTSPEDAQIWSVYGRDAAGMACLIHDIEDVTEAGPILQWLHDTTGLPVGFHSESLWIQPMKTLSLAEWLTDAIHDDLPELGSLDARADDFDNHALTPLRESLCLACGYNGDPIIHPADQ</sequence>
<gene>
    <name evidence="1" type="ORF">JQX14_17740</name>
</gene>
<accession>A0A9Q2RWT9</accession>
<dbReference type="RefSeq" id="WP_231035293.1">
    <property type="nucleotide sequence ID" value="NZ_JAJNGX010000015.1"/>
</dbReference>
<dbReference type="AlphaFoldDB" id="A0A9Q2RWT9"/>
<organism evidence="1 2">
    <name type="scientific">Pseudosulfitobacter pseudonitzschiae</name>
    <dbReference type="NCBI Taxonomy" id="1402135"/>
    <lineage>
        <taxon>Bacteria</taxon>
        <taxon>Pseudomonadati</taxon>
        <taxon>Pseudomonadota</taxon>
        <taxon>Alphaproteobacteria</taxon>
        <taxon>Rhodobacterales</taxon>
        <taxon>Roseobacteraceae</taxon>
        <taxon>Pseudosulfitobacter</taxon>
    </lineage>
</organism>
<proteinExistence type="predicted"/>
<dbReference type="Proteomes" id="UP000809337">
    <property type="component" value="Unassembled WGS sequence"/>
</dbReference>